<dbReference type="Gene3D" id="3.10.290.10">
    <property type="entry name" value="RNA-binding S4 domain"/>
    <property type="match status" value="1"/>
</dbReference>
<evidence type="ECO:0000259" key="2">
    <source>
        <dbReference type="SMART" id="SM00363"/>
    </source>
</evidence>
<dbReference type="Proteomes" id="UP000095621">
    <property type="component" value="Unassembled WGS sequence"/>
</dbReference>
<dbReference type="RefSeq" id="WP_055214838.1">
    <property type="nucleotide sequence ID" value="NZ_CABIXW010000001.1"/>
</dbReference>
<protein>
    <submittedName>
        <fullName evidence="3">Photosystem II S4 domain protein</fullName>
    </submittedName>
</protein>
<keyword evidence="1" id="KW-0694">RNA-binding</keyword>
<dbReference type="InterPro" id="IPR012677">
    <property type="entry name" value="Nucleotide-bd_a/b_plait_sf"/>
</dbReference>
<dbReference type="Pfam" id="PF17774">
    <property type="entry name" value="YlmH_RBD"/>
    <property type="match status" value="1"/>
</dbReference>
<organism evidence="3 5">
    <name type="scientific">Lachnospira eligens</name>
    <dbReference type="NCBI Taxonomy" id="39485"/>
    <lineage>
        <taxon>Bacteria</taxon>
        <taxon>Bacillati</taxon>
        <taxon>Bacillota</taxon>
        <taxon>Clostridia</taxon>
        <taxon>Lachnospirales</taxon>
        <taxon>Lachnospiraceae</taxon>
        <taxon>Lachnospira</taxon>
    </lineage>
</organism>
<dbReference type="GO" id="GO:0003723">
    <property type="term" value="F:RNA binding"/>
    <property type="evidence" value="ECO:0007669"/>
    <property type="project" value="UniProtKB-KW"/>
</dbReference>
<evidence type="ECO:0000313" key="3">
    <source>
        <dbReference type="EMBL" id="CUQ75985.1"/>
    </source>
</evidence>
<dbReference type="InterPro" id="IPR040591">
    <property type="entry name" value="RqcP2_RBD"/>
</dbReference>
<dbReference type="Gene3D" id="3.30.1370.160">
    <property type="match status" value="1"/>
</dbReference>
<reference evidence="5 6" key="1">
    <citation type="submission" date="2015-09" db="EMBL/GenBank/DDBJ databases">
        <authorList>
            <consortium name="Pathogen Informatics"/>
        </authorList>
    </citation>
    <scope>NUCLEOTIDE SEQUENCE [LARGE SCALE GENOMIC DNA]</scope>
    <source>
        <strain evidence="3 5">2789STDY5834875</strain>
        <strain evidence="4 6">2789STDY5834878</strain>
    </source>
</reference>
<sequence>MDNESLLKNKIMDAANRSFRQNIYTYTNFLDINEQSVFAQMRNALNFVAFKTYGGNDACERQMIQFGSYETLGYEEEFPITLIKISPLIEKYAESLSHRDYLGALMNLGIKREMLGDINIKGKDAYLYCVSHIADFIIDNLSTVKHTHIQCTKTDINDIECSPELEDIEVLSASERIDAAVASLTKLSRSQAVELFRARKIFINSRQMENNSYQLKANDILVIRGTGKFIYQGCGRETKKGRVYLSFRKYI</sequence>
<dbReference type="EMBL" id="CZBU01000002">
    <property type="protein sequence ID" value="CUQ75985.1"/>
    <property type="molecule type" value="Genomic_DNA"/>
</dbReference>
<dbReference type="PROSITE" id="PS50889">
    <property type="entry name" value="S4"/>
    <property type="match status" value="1"/>
</dbReference>
<dbReference type="InterPro" id="IPR002942">
    <property type="entry name" value="S4_RNA-bd"/>
</dbReference>
<dbReference type="InterPro" id="IPR036986">
    <property type="entry name" value="S4_RNA-bd_sf"/>
</dbReference>
<dbReference type="OrthoDB" id="9812787at2"/>
<dbReference type="CDD" id="cd00165">
    <property type="entry name" value="S4"/>
    <property type="match status" value="1"/>
</dbReference>
<dbReference type="AlphaFoldDB" id="A0A174YLK5"/>
<feature type="domain" description="RNA-binding S4" evidence="2">
    <location>
        <begin position="175"/>
        <end position="232"/>
    </location>
</feature>
<evidence type="ECO:0000313" key="4">
    <source>
        <dbReference type="EMBL" id="CUQ79664.1"/>
    </source>
</evidence>
<name>A0A174YLK5_9FIRM</name>
<dbReference type="EMBL" id="CZBV01000001">
    <property type="protein sequence ID" value="CUQ79664.1"/>
    <property type="molecule type" value="Genomic_DNA"/>
</dbReference>
<dbReference type="SUPFAM" id="SSF55174">
    <property type="entry name" value="Alpha-L RNA-binding motif"/>
    <property type="match status" value="1"/>
</dbReference>
<proteinExistence type="predicted"/>
<dbReference type="SMART" id="SM00363">
    <property type="entry name" value="S4"/>
    <property type="match status" value="1"/>
</dbReference>
<dbReference type="Gene3D" id="3.30.70.330">
    <property type="match status" value="1"/>
</dbReference>
<gene>
    <name evidence="3" type="ORF">ERS852490_00810</name>
    <name evidence="4" type="ORF">ERS852492_00091</name>
</gene>
<evidence type="ECO:0000256" key="1">
    <source>
        <dbReference type="PROSITE-ProRule" id="PRU00182"/>
    </source>
</evidence>
<accession>A0A174YLK5</accession>
<evidence type="ECO:0000313" key="6">
    <source>
        <dbReference type="Proteomes" id="UP000095780"/>
    </source>
</evidence>
<dbReference type="Proteomes" id="UP000095780">
    <property type="component" value="Unassembled WGS sequence"/>
</dbReference>
<evidence type="ECO:0000313" key="5">
    <source>
        <dbReference type="Proteomes" id="UP000095621"/>
    </source>
</evidence>